<organism evidence="2 3">
    <name type="scientific">Elysia crispata</name>
    <name type="common">lettuce slug</name>
    <dbReference type="NCBI Taxonomy" id="231223"/>
    <lineage>
        <taxon>Eukaryota</taxon>
        <taxon>Metazoa</taxon>
        <taxon>Spiralia</taxon>
        <taxon>Lophotrochozoa</taxon>
        <taxon>Mollusca</taxon>
        <taxon>Gastropoda</taxon>
        <taxon>Heterobranchia</taxon>
        <taxon>Euthyneura</taxon>
        <taxon>Panpulmonata</taxon>
        <taxon>Sacoglossa</taxon>
        <taxon>Placobranchoidea</taxon>
        <taxon>Plakobranchidae</taxon>
        <taxon>Elysia</taxon>
    </lineage>
</organism>
<feature type="region of interest" description="Disordered" evidence="1">
    <location>
        <begin position="74"/>
        <end position="93"/>
    </location>
</feature>
<evidence type="ECO:0000313" key="3">
    <source>
        <dbReference type="Proteomes" id="UP001283361"/>
    </source>
</evidence>
<dbReference type="EMBL" id="JAWDGP010004560">
    <property type="protein sequence ID" value="KAK3763442.1"/>
    <property type="molecule type" value="Genomic_DNA"/>
</dbReference>
<sequence length="93" mass="10148">MTEEGWSKGGEEGGGCSKRIQKTPDELHYVCLQLAEWLALMEGTELLIWASFPSSPPHANTHTLSIQLLRKSISASSSTNSPLAKVIRPQDQA</sequence>
<proteinExistence type="predicted"/>
<evidence type="ECO:0000313" key="2">
    <source>
        <dbReference type="EMBL" id="KAK3763442.1"/>
    </source>
</evidence>
<accession>A0AAE1DAM4</accession>
<dbReference type="AlphaFoldDB" id="A0AAE1DAM4"/>
<comment type="caution">
    <text evidence="2">The sequence shown here is derived from an EMBL/GenBank/DDBJ whole genome shotgun (WGS) entry which is preliminary data.</text>
</comment>
<dbReference type="Proteomes" id="UP001283361">
    <property type="component" value="Unassembled WGS sequence"/>
</dbReference>
<evidence type="ECO:0000256" key="1">
    <source>
        <dbReference type="SAM" id="MobiDB-lite"/>
    </source>
</evidence>
<reference evidence="2" key="1">
    <citation type="journal article" date="2023" name="G3 (Bethesda)">
        <title>A reference genome for the long-term kleptoplast-retaining sea slug Elysia crispata morphotype clarki.</title>
        <authorList>
            <person name="Eastman K.E."/>
            <person name="Pendleton A.L."/>
            <person name="Shaikh M.A."/>
            <person name="Suttiyut T."/>
            <person name="Ogas R."/>
            <person name="Tomko P."/>
            <person name="Gavelis G."/>
            <person name="Widhalm J.R."/>
            <person name="Wisecaver J.H."/>
        </authorList>
    </citation>
    <scope>NUCLEOTIDE SEQUENCE</scope>
    <source>
        <strain evidence="2">ECLA1</strain>
    </source>
</reference>
<keyword evidence="3" id="KW-1185">Reference proteome</keyword>
<protein>
    <submittedName>
        <fullName evidence="2">Uncharacterized protein</fullName>
    </submittedName>
</protein>
<name>A0AAE1DAM4_9GAST</name>
<gene>
    <name evidence="2" type="ORF">RRG08_053296</name>
</gene>